<dbReference type="Gene3D" id="3.40.50.11890">
    <property type="match status" value="1"/>
</dbReference>
<reference evidence="4 5" key="1">
    <citation type="submission" date="2023-07" db="EMBL/GenBank/DDBJ databases">
        <title>Genomic Encyclopedia of Type Strains, Phase IV (KMG-IV): sequencing the most valuable type-strain genomes for metagenomic binning, comparative biology and taxonomic classification.</title>
        <authorList>
            <person name="Goeker M."/>
        </authorList>
    </citation>
    <scope>NUCLEOTIDE SEQUENCE [LARGE SCALE GENOMIC DNA]</scope>
    <source>
        <strain evidence="4 5">DSM 1400</strain>
    </source>
</reference>
<evidence type="ECO:0000313" key="5">
    <source>
        <dbReference type="Proteomes" id="UP001224418"/>
    </source>
</evidence>
<accession>A0ABU0JXB3</accession>
<comment type="similarity">
    <text evidence="2">Belongs to the FldB/FldC dehydratase alpha/beta subunit family.</text>
</comment>
<protein>
    <submittedName>
        <fullName evidence="4">Benzoyl-CoA reductase/2-hydroxyglutaryl-CoA dehydratase subunit BcrC/BadD/HgdB</fullName>
    </submittedName>
</protein>
<sequence length="384" mass="43903">MANLPEHFNEFSEARRNAFVKVKEFKDQGKHVVGTFCTFTPKEIIYAAGAIPVGLCGMSDEPIPDAERHLPKNLCPLIKSSYGFALSQKCPFTYFSDIIVGETTCDGKKKMYELLSKLKPMHVMQLPQTLDRDYVFDIWAKEIEIFKERLEAEFNIEISEDEIRKTIKQCNCERQLLREFYELGRLEPPAITGYEMQTVLEGVGFSLDKDEQNKRIKEMIDTIKREYKEGKRTVDKDLKRILVTGCPIGGSSNKVIKIIEESGGVVVCYENCGGVKSNARLVDEDENKDVYKALSEKYLNIGCSVMAPNDNRISILDELIDDYKVDGVIDVELQACHTFNVETHRIKEFIMKEKNTPYMNIETDYSESDTGQLKTRIAAFIEML</sequence>
<comment type="caution">
    <text evidence="4">The sequence shown here is derived from an EMBL/GenBank/DDBJ whole genome shotgun (WGS) entry which is preliminary data.</text>
</comment>
<dbReference type="InterPro" id="IPR047678">
    <property type="entry name" value="YjiM-like"/>
</dbReference>
<organism evidence="4 5">
    <name type="scientific">Hathewaya limosa</name>
    <name type="common">Clostridium limosum</name>
    <dbReference type="NCBI Taxonomy" id="1536"/>
    <lineage>
        <taxon>Bacteria</taxon>
        <taxon>Bacillati</taxon>
        <taxon>Bacillota</taxon>
        <taxon>Clostridia</taxon>
        <taxon>Eubacteriales</taxon>
        <taxon>Clostridiaceae</taxon>
        <taxon>Hathewaya</taxon>
    </lineage>
</organism>
<dbReference type="InterPro" id="IPR010327">
    <property type="entry name" value="FldB/FldC_alpha/beta"/>
</dbReference>
<keyword evidence="3" id="KW-0479">Metal-binding</keyword>
<keyword evidence="3" id="KW-0411">Iron-sulfur</keyword>
<dbReference type="NCBIfam" id="NF040772">
    <property type="entry name" value="double_cubane"/>
    <property type="match status" value="1"/>
</dbReference>
<proteinExistence type="inferred from homology"/>
<name>A0ABU0JXB3_HATLI</name>
<comment type="cofactor">
    <cofactor evidence="1">
        <name>[4Fe-4S] cluster</name>
        <dbReference type="ChEBI" id="CHEBI:49883"/>
    </cofactor>
</comment>
<evidence type="ECO:0000313" key="4">
    <source>
        <dbReference type="EMBL" id="MDQ0480803.1"/>
    </source>
</evidence>
<dbReference type="Pfam" id="PF06050">
    <property type="entry name" value="HGD-D"/>
    <property type="match status" value="1"/>
</dbReference>
<keyword evidence="5" id="KW-1185">Reference proteome</keyword>
<dbReference type="Gene3D" id="3.40.50.11900">
    <property type="match status" value="1"/>
</dbReference>
<keyword evidence="3" id="KW-0408">Iron</keyword>
<dbReference type="PANTHER" id="PTHR30548:SF6">
    <property type="entry name" value="DEHYDRATASE SUBUNIT YJIM-RELATED"/>
    <property type="match status" value="1"/>
</dbReference>
<dbReference type="Gene3D" id="1.20.1270.370">
    <property type="match status" value="1"/>
</dbReference>
<dbReference type="PANTHER" id="PTHR30548">
    <property type="entry name" value="2-HYDROXYGLUTARYL-COA DEHYDRATASE, D-COMPONENT-RELATED"/>
    <property type="match status" value="1"/>
</dbReference>
<dbReference type="EMBL" id="JAUSWN010000029">
    <property type="protein sequence ID" value="MDQ0480803.1"/>
    <property type="molecule type" value="Genomic_DNA"/>
</dbReference>
<evidence type="ECO:0000256" key="1">
    <source>
        <dbReference type="ARBA" id="ARBA00001966"/>
    </source>
</evidence>
<evidence type="ECO:0000256" key="2">
    <source>
        <dbReference type="ARBA" id="ARBA00005806"/>
    </source>
</evidence>
<evidence type="ECO:0000256" key="3">
    <source>
        <dbReference type="ARBA" id="ARBA00023014"/>
    </source>
</evidence>
<dbReference type="RefSeq" id="WP_307356972.1">
    <property type="nucleotide sequence ID" value="NZ_BAAACJ010000051.1"/>
</dbReference>
<gene>
    <name evidence="4" type="ORF">QOZ93_002553</name>
</gene>
<dbReference type="Proteomes" id="UP001224418">
    <property type="component" value="Unassembled WGS sequence"/>
</dbReference>